<keyword evidence="2 6" id="KW-0963">Cytoplasm</keyword>
<comment type="subcellular location">
    <subcellularLocation>
        <location evidence="1 6">Cytoplasm</location>
    </subcellularLocation>
</comment>
<comment type="function">
    <text evidence="6">DNA repair enzyme involved in the repair of deaminated bases. Selectively cleaves double-stranded DNA at the second phosphodiester bond 3' to a deoxyinosine leaving behind the intact lesion on the nicked DNA.</text>
</comment>
<keyword evidence="3 6" id="KW-0540">Nuclease</keyword>
<dbReference type="EMBL" id="JBHRSJ010000034">
    <property type="protein sequence ID" value="MFC2973981.1"/>
    <property type="molecule type" value="Genomic_DNA"/>
</dbReference>
<keyword evidence="8" id="KW-1185">Reference proteome</keyword>
<dbReference type="InterPro" id="IPR007581">
    <property type="entry name" value="Endonuclease-V"/>
</dbReference>
<keyword evidence="5 6" id="KW-0378">Hydrolase</keyword>
<comment type="catalytic activity">
    <reaction evidence="6">
        <text>Endonucleolytic cleavage at apurinic or apyrimidinic sites to products with a 5'-phosphate.</text>
        <dbReference type="EC" id="3.1.21.7"/>
    </reaction>
</comment>
<evidence type="ECO:0000256" key="4">
    <source>
        <dbReference type="ARBA" id="ARBA00022759"/>
    </source>
</evidence>
<dbReference type="RefSeq" id="WP_377815920.1">
    <property type="nucleotide sequence ID" value="NZ_JBHRSJ010000034.1"/>
</dbReference>
<dbReference type="CDD" id="cd06559">
    <property type="entry name" value="Endonuclease_V"/>
    <property type="match status" value="1"/>
</dbReference>
<keyword evidence="6" id="KW-0227">DNA damage</keyword>
<evidence type="ECO:0000256" key="1">
    <source>
        <dbReference type="ARBA" id="ARBA00004496"/>
    </source>
</evidence>
<evidence type="ECO:0000256" key="6">
    <source>
        <dbReference type="HAMAP-Rule" id="MF_00801"/>
    </source>
</evidence>
<dbReference type="EC" id="3.1.21.7" evidence="6"/>
<evidence type="ECO:0000313" key="8">
    <source>
        <dbReference type="Proteomes" id="UP001595457"/>
    </source>
</evidence>
<evidence type="ECO:0000256" key="2">
    <source>
        <dbReference type="ARBA" id="ARBA00022490"/>
    </source>
</evidence>
<feature type="binding site" evidence="6">
    <location>
        <position position="117"/>
    </location>
    <ligand>
        <name>Mg(2+)</name>
        <dbReference type="ChEBI" id="CHEBI:18420"/>
    </ligand>
</feature>
<dbReference type="Pfam" id="PF04493">
    <property type="entry name" value="Endonuclease_5"/>
    <property type="match status" value="1"/>
</dbReference>
<comment type="similarity">
    <text evidence="6">Belongs to the endonuclease V family.</text>
</comment>
<evidence type="ECO:0000313" key="7">
    <source>
        <dbReference type="EMBL" id="MFC2973981.1"/>
    </source>
</evidence>
<dbReference type="HAMAP" id="MF_00801">
    <property type="entry name" value="Endonuclease_5"/>
    <property type="match status" value="1"/>
</dbReference>
<dbReference type="GO" id="GO:0043737">
    <property type="term" value="F:deoxyribonuclease V activity"/>
    <property type="evidence" value="ECO:0007669"/>
    <property type="project" value="UniProtKB-EC"/>
</dbReference>
<name>A0ABV7AXJ9_9GAMM</name>
<gene>
    <name evidence="6 7" type="primary">nfi</name>
    <name evidence="7" type="ORF">ACFOJE_17400</name>
</gene>
<keyword evidence="6" id="KW-0234">DNA repair</keyword>
<dbReference type="NCBIfam" id="NF008629">
    <property type="entry name" value="PRK11617.1"/>
    <property type="match status" value="1"/>
</dbReference>
<comment type="cofactor">
    <cofactor evidence="6">
        <name>Mg(2+)</name>
        <dbReference type="ChEBI" id="CHEBI:18420"/>
    </cofactor>
</comment>
<sequence>MVAPYHVNGSPFGDWDGTPAGARLLQRELAKQVSLIDDFPPLRTIAGVDVGFEEGGAVTRAAAVLLDAETLQPIAEHLVRVPTSMPYIPGLLSFRELPAVLQALSGLPHAPDLVFCDGQGIAHPRRLGIAAHLGVVSGLPTIGVAKKILVGTHEELGTSRGDQVDLVYQGEVLGTVLRSKDGVRPLIVSPGHRVSLASAPLLVMTCVTRYRLPEPTRLADRLASRRAAGR</sequence>
<feature type="site" description="Interaction with target DNA" evidence="6">
    <location>
        <position position="87"/>
    </location>
</feature>
<protein>
    <recommendedName>
        <fullName evidence="6">Endonuclease V</fullName>
        <ecNumber evidence="6">3.1.21.7</ecNumber>
    </recommendedName>
    <alternativeName>
        <fullName evidence="6">Deoxyinosine 3'endonuclease</fullName>
    </alternativeName>
    <alternativeName>
        <fullName evidence="6">Deoxyribonuclease V</fullName>
        <shortName evidence="6">DNase V</shortName>
    </alternativeName>
</protein>
<keyword evidence="6" id="KW-0479">Metal-binding</keyword>
<dbReference type="PANTHER" id="PTHR28511:SF1">
    <property type="entry name" value="ENDONUCLEASE V"/>
    <property type="match status" value="1"/>
</dbReference>
<keyword evidence="4 6" id="KW-0255">Endonuclease</keyword>
<reference evidence="8" key="1">
    <citation type="journal article" date="2019" name="Int. J. Syst. Evol. Microbiol.">
        <title>The Global Catalogue of Microorganisms (GCM) 10K type strain sequencing project: providing services to taxonomists for standard genome sequencing and annotation.</title>
        <authorList>
            <consortium name="The Broad Institute Genomics Platform"/>
            <consortium name="The Broad Institute Genome Sequencing Center for Infectious Disease"/>
            <person name="Wu L."/>
            <person name="Ma J."/>
        </authorList>
    </citation>
    <scope>NUCLEOTIDE SEQUENCE [LARGE SCALE GENOMIC DNA]</scope>
    <source>
        <strain evidence="8">KCTC 62195</strain>
    </source>
</reference>
<proteinExistence type="inferred from homology"/>
<organism evidence="7 8">
    <name type="scientific">Azotobacter bryophylli</name>
    <dbReference type="NCBI Taxonomy" id="1986537"/>
    <lineage>
        <taxon>Bacteria</taxon>
        <taxon>Pseudomonadati</taxon>
        <taxon>Pseudomonadota</taxon>
        <taxon>Gammaproteobacteria</taxon>
        <taxon>Pseudomonadales</taxon>
        <taxon>Pseudomonadaceae</taxon>
        <taxon>Azotobacter</taxon>
    </lineage>
</organism>
<keyword evidence="6" id="KW-0460">Magnesium</keyword>
<evidence type="ECO:0000256" key="3">
    <source>
        <dbReference type="ARBA" id="ARBA00022722"/>
    </source>
</evidence>
<dbReference type="PANTHER" id="PTHR28511">
    <property type="entry name" value="ENDONUCLEASE V"/>
    <property type="match status" value="1"/>
</dbReference>
<accession>A0ABV7AXJ9</accession>
<dbReference type="Proteomes" id="UP001595457">
    <property type="component" value="Unassembled WGS sequence"/>
</dbReference>
<comment type="caution">
    <text evidence="7">The sequence shown here is derived from an EMBL/GenBank/DDBJ whole genome shotgun (WGS) entry which is preliminary data.</text>
</comment>
<feature type="binding site" evidence="6">
    <location>
        <position position="49"/>
    </location>
    <ligand>
        <name>Mg(2+)</name>
        <dbReference type="ChEBI" id="CHEBI:18420"/>
    </ligand>
</feature>
<evidence type="ECO:0000256" key="5">
    <source>
        <dbReference type="ARBA" id="ARBA00022801"/>
    </source>
</evidence>
<dbReference type="Gene3D" id="3.30.2170.10">
    <property type="entry name" value="archaeoglobus fulgidus dsm 4304 superfamily"/>
    <property type="match status" value="1"/>
</dbReference>